<dbReference type="GO" id="GO:0046872">
    <property type="term" value="F:metal ion binding"/>
    <property type="evidence" value="ECO:0007669"/>
    <property type="project" value="UniProtKB-KW"/>
</dbReference>
<dbReference type="InterPro" id="IPR050556">
    <property type="entry name" value="Type_II_TA_system_RNase"/>
</dbReference>
<reference evidence="10" key="1">
    <citation type="submission" date="2021-04" db="EMBL/GenBank/DDBJ databases">
        <title>Genome based classification of Actinospica acidithermotolerans sp. nov., an actinobacterium isolated from an Indonesian hot spring.</title>
        <authorList>
            <person name="Kusuma A.B."/>
            <person name="Putra K.E."/>
            <person name="Nafisah S."/>
            <person name="Loh J."/>
            <person name="Nouioui I."/>
            <person name="Goodfellow M."/>
        </authorList>
    </citation>
    <scope>NUCLEOTIDE SEQUENCE</scope>
    <source>
        <strain evidence="10">CSCA 57</strain>
    </source>
</reference>
<gene>
    <name evidence="10" type="ORF">KDL01_17980</name>
</gene>
<feature type="domain" description="PIN" evidence="9">
    <location>
        <begin position="74"/>
        <end position="171"/>
    </location>
</feature>
<comment type="similarity">
    <text evidence="7">Belongs to the PINc/VapC protein family.</text>
</comment>
<dbReference type="InterPro" id="IPR002716">
    <property type="entry name" value="PIN_dom"/>
</dbReference>
<evidence type="ECO:0000256" key="7">
    <source>
        <dbReference type="ARBA" id="ARBA00038093"/>
    </source>
</evidence>
<dbReference type="Gene3D" id="3.40.50.1010">
    <property type="entry name" value="5'-nuclease"/>
    <property type="match status" value="1"/>
</dbReference>
<feature type="compositionally biased region" description="Basic and acidic residues" evidence="8">
    <location>
        <begin position="56"/>
        <end position="68"/>
    </location>
</feature>
<dbReference type="SUPFAM" id="SSF88723">
    <property type="entry name" value="PIN domain-like"/>
    <property type="match status" value="1"/>
</dbReference>
<dbReference type="EMBL" id="JAGSOG010000085">
    <property type="protein sequence ID" value="MBR7835168.1"/>
    <property type="molecule type" value="Genomic_DNA"/>
</dbReference>
<evidence type="ECO:0000256" key="4">
    <source>
        <dbReference type="ARBA" id="ARBA00022723"/>
    </source>
</evidence>
<evidence type="ECO:0000256" key="2">
    <source>
        <dbReference type="ARBA" id="ARBA00022649"/>
    </source>
</evidence>
<dbReference type="PANTHER" id="PTHR33653">
    <property type="entry name" value="RIBONUCLEASE VAPC2"/>
    <property type="match status" value="1"/>
</dbReference>
<dbReference type="GO" id="GO:0016787">
    <property type="term" value="F:hydrolase activity"/>
    <property type="evidence" value="ECO:0007669"/>
    <property type="project" value="UniProtKB-KW"/>
</dbReference>
<keyword evidence="11" id="KW-1185">Reference proteome</keyword>
<keyword evidence="2" id="KW-1277">Toxin-antitoxin system</keyword>
<proteinExistence type="inferred from homology"/>
<comment type="caution">
    <text evidence="10">The sequence shown here is derived from an EMBL/GenBank/DDBJ whole genome shotgun (WGS) entry which is preliminary data.</text>
</comment>
<evidence type="ECO:0000256" key="6">
    <source>
        <dbReference type="ARBA" id="ARBA00022842"/>
    </source>
</evidence>
<evidence type="ECO:0000313" key="10">
    <source>
        <dbReference type="EMBL" id="MBR7835168.1"/>
    </source>
</evidence>
<evidence type="ECO:0000259" key="9">
    <source>
        <dbReference type="Pfam" id="PF01850"/>
    </source>
</evidence>
<organism evidence="10 11">
    <name type="scientific">Actinospica durhamensis</name>
    <dbReference type="NCBI Taxonomy" id="1508375"/>
    <lineage>
        <taxon>Bacteria</taxon>
        <taxon>Bacillati</taxon>
        <taxon>Actinomycetota</taxon>
        <taxon>Actinomycetes</taxon>
        <taxon>Catenulisporales</taxon>
        <taxon>Actinospicaceae</taxon>
        <taxon>Actinospica</taxon>
    </lineage>
</organism>
<name>A0A941ISR3_9ACTN</name>
<feature type="region of interest" description="Disordered" evidence="8">
    <location>
        <begin position="1"/>
        <end position="82"/>
    </location>
</feature>
<protein>
    <submittedName>
        <fullName evidence="10">Type II toxin-antitoxin system VapC family toxin</fullName>
    </submittedName>
</protein>
<dbReference type="AlphaFoldDB" id="A0A941ISR3"/>
<feature type="compositionally biased region" description="Polar residues" evidence="8">
    <location>
        <begin position="29"/>
        <end position="43"/>
    </location>
</feature>
<dbReference type="InterPro" id="IPR029060">
    <property type="entry name" value="PIN-like_dom_sf"/>
</dbReference>
<dbReference type="GO" id="GO:0004518">
    <property type="term" value="F:nuclease activity"/>
    <property type="evidence" value="ECO:0007669"/>
    <property type="project" value="UniProtKB-KW"/>
</dbReference>
<dbReference type="PANTHER" id="PTHR33653:SF1">
    <property type="entry name" value="RIBONUCLEASE VAPC2"/>
    <property type="match status" value="1"/>
</dbReference>
<evidence type="ECO:0000256" key="8">
    <source>
        <dbReference type="SAM" id="MobiDB-lite"/>
    </source>
</evidence>
<evidence type="ECO:0000256" key="1">
    <source>
        <dbReference type="ARBA" id="ARBA00001946"/>
    </source>
</evidence>
<sequence length="186" mass="21036">MGTSRSPRSARHGDAPAQTWRPRWPQPTSPRSTRTWKRTSPTPSRWWRTKGPTRGPEPDPRHQGPDRLRARHHRQSRPRDDELSIAAITLAEYRVGIEMADTVERAAARSRWLDVVLAEVDVLDYTRKIADHHARLLAHIRRTGRPRGAHDLIIAAHAAETGRTIVSRDAKARFENLPGVLSITAG</sequence>
<keyword evidence="6" id="KW-0460">Magnesium</keyword>
<evidence type="ECO:0000256" key="5">
    <source>
        <dbReference type="ARBA" id="ARBA00022801"/>
    </source>
</evidence>
<comment type="cofactor">
    <cofactor evidence="1">
        <name>Mg(2+)</name>
        <dbReference type="ChEBI" id="CHEBI:18420"/>
    </cofactor>
</comment>
<keyword evidence="4" id="KW-0479">Metal-binding</keyword>
<dbReference type="CDD" id="cd09881">
    <property type="entry name" value="PIN_VapC4-5_FitB-like"/>
    <property type="match status" value="1"/>
</dbReference>
<keyword evidence="5" id="KW-0378">Hydrolase</keyword>
<dbReference type="Proteomes" id="UP000675781">
    <property type="component" value="Unassembled WGS sequence"/>
</dbReference>
<keyword evidence="3" id="KW-0540">Nuclease</keyword>
<accession>A0A941ISR3</accession>
<dbReference type="Pfam" id="PF01850">
    <property type="entry name" value="PIN"/>
    <property type="match status" value="1"/>
</dbReference>
<evidence type="ECO:0000313" key="11">
    <source>
        <dbReference type="Proteomes" id="UP000675781"/>
    </source>
</evidence>
<evidence type="ECO:0000256" key="3">
    <source>
        <dbReference type="ARBA" id="ARBA00022722"/>
    </source>
</evidence>